<dbReference type="Gene3D" id="3.40.630.30">
    <property type="match status" value="1"/>
</dbReference>
<dbReference type="AlphaFoldDB" id="A0ABD4VRU5"/>
<dbReference type="EMBL" id="JAPUAC010000005">
    <property type="protein sequence ID" value="MCZ2654196.1"/>
    <property type="molecule type" value="Genomic_DNA"/>
</dbReference>
<evidence type="ECO:0000313" key="2">
    <source>
        <dbReference type="Proteomes" id="UP001075704"/>
    </source>
</evidence>
<comment type="caution">
    <text evidence="1">The sequence shown here is derived from an EMBL/GenBank/DDBJ whole genome shotgun (WGS) entry which is preliminary data.</text>
</comment>
<accession>A0ABD4VRU5</accession>
<dbReference type="RefSeq" id="WP_052510080.1">
    <property type="nucleotide sequence ID" value="NZ_CAEUHN010000019.1"/>
</dbReference>
<dbReference type="SUPFAM" id="SSF55729">
    <property type="entry name" value="Acyl-CoA N-acyltransferases (Nat)"/>
    <property type="match status" value="1"/>
</dbReference>
<reference evidence="1" key="1">
    <citation type="submission" date="2022-12" db="EMBL/GenBank/DDBJ databases">
        <title>Development of a Multilocus Sequence Typing Scheme for Bacteroides fragilis Based on Whole Genome Sequencing Data and Clinical Application.</title>
        <authorList>
            <person name="Nielsen F.D."/>
            <person name="Justesen U.S."/>
        </authorList>
    </citation>
    <scope>NUCLEOTIDE SEQUENCE</scope>
    <source>
        <strain evidence="1">BF_BC_ODE_DK_2015_2</strain>
    </source>
</reference>
<proteinExistence type="predicted"/>
<evidence type="ECO:0000313" key="1">
    <source>
        <dbReference type="EMBL" id="MCZ2654196.1"/>
    </source>
</evidence>
<gene>
    <name evidence="1" type="ORF">O1422_08460</name>
</gene>
<dbReference type="Proteomes" id="UP001075704">
    <property type="component" value="Unassembled WGS sequence"/>
</dbReference>
<sequence length="184" mass="21915">MIQLPVDFYLDKYGLQVRFVNESDADFIVRLRTDKELSQFLHPISPDVDIQRMWIREYKLREKEGQDYYFVFSLSGEILGLERIYDIRNDSFTHGSLVFDRSAPLGTSILADIITREIAFEILDLSKNYFDVRKGNINVRNYHQRYNPVFLQEDSESYYYLLEKANFECNKNKYLKLFCNVGNK</sequence>
<name>A0ABD4VRU5_BACFG</name>
<protein>
    <submittedName>
        <fullName evidence="1">GNAT family N-acetyltransferase</fullName>
    </submittedName>
</protein>
<dbReference type="InterPro" id="IPR016181">
    <property type="entry name" value="Acyl_CoA_acyltransferase"/>
</dbReference>
<organism evidence="1 2">
    <name type="scientific">Bacteroides fragilis</name>
    <dbReference type="NCBI Taxonomy" id="817"/>
    <lineage>
        <taxon>Bacteria</taxon>
        <taxon>Pseudomonadati</taxon>
        <taxon>Bacteroidota</taxon>
        <taxon>Bacteroidia</taxon>
        <taxon>Bacteroidales</taxon>
        <taxon>Bacteroidaceae</taxon>
        <taxon>Bacteroides</taxon>
    </lineage>
</organism>